<dbReference type="Proteomes" id="UP001205843">
    <property type="component" value="Unassembled WGS sequence"/>
</dbReference>
<comment type="caution">
    <text evidence="2">The sequence shown here is derived from an EMBL/GenBank/DDBJ whole genome shotgun (WGS) entry which is preliminary data.</text>
</comment>
<reference evidence="2" key="1">
    <citation type="submission" date="2022-03" db="EMBL/GenBank/DDBJ databases">
        <title>Genomic Encyclopedia of Type Strains, Phase III (KMG-III): the genomes of soil and plant-associated and newly described type strains.</title>
        <authorList>
            <person name="Whitman W."/>
        </authorList>
    </citation>
    <scope>NUCLEOTIDE SEQUENCE</scope>
    <source>
        <strain evidence="2">ANL 6-2</strain>
    </source>
</reference>
<evidence type="ECO:0000313" key="2">
    <source>
        <dbReference type="EMBL" id="MCP1674596.1"/>
    </source>
</evidence>
<dbReference type="InterPro" id="IPR000182">
    <property type="entry name" value="GNAT_dom"/>
</dbReference>
<organism evidence="2 3">
    <name type="scientific">Natronocella acetinitrilica</name>
    <dbReference type="NCBI Taxonomy" id="414046"/>
    <lineage>
        <taxon>Bacteria</taxon>
        <taxon>Pseudomonadati</taxon>
        <taxon>Pseudomonadota</taxon>
        <taxon>Gammaproteobacteria</taxon>
        <taxon>Chromatiales</taxon>
        <taxon>Ectothiorhodospiraceae</taxon>
        <taxon>Natronocella</taxon>
    </lineage>
</organism>
<keyword evidence="3" id="KW-1185">Reference proteome</keyword>
<dbReference type="SUPFAM" id="SSF55729">
    <property type="entry name" value="Acyl-CoA N-acyltransferases (Nat)"/>
    <property type="match status" value="1"/>
</dbReference>
<evidence type="ECO:0000259" key="1">
    <source>
        <dbReference type="PROSITE" id="PS51186"/>
    </source>
</evidence>
<dbReference type="Pfam" id="PF00583">
    <property type="entry name" value="Acetyltransf_1"/>
    <property type="match status" value="1"/>
</dbReference>
<dbReference type="RefSeq" id="WP_253476709.1">
    <property type="nucleotide sequence ID" value="NZ_JALJXV010000003.1"/>
</dbReference>
<dbReference type="PROSITE" id="PS51186">
    <property type="entry name" value="GNAT"/>
    <property type="match status" value="1"/>
</dbReference>
<dbReference type="GO" id="GO:0016747">
    <property type="term" value="F:acyltransferase activity, transferring groups other than amino-acyl groups"/>
    <property type="evidence" value="ECO:0007669"/>
    <property type="project" value="InterPro"/>
</dbReference>
<sequence length="182" mass="18779">MEALESPRLPLGRLVRLDGADAPDVAAHYRRLDAAARYCRFAGVVPDALLERLAAEATHPAHRCFGVVIDGVLRGVAECRLGSPVAGAPAEVALSIESAWQGQGLGGVLLGALIPEARVAGARSVHLSALAANAAMLRLARRYGMTLTRDGEIEAVLSLSPPEAVAVPVRAPAAKSMPAPAA</sequence>
<proteinExistence type="predicted"/>
<feature type="domain" description="N-acetyltransferase" evidence="1">
    <location>
        <begin position="15"/>
        <end position="162"/>
    </location>
</feature>
<dbReference type="Gene3D" id="3.40.630.30">
    <property type="match status" value="1"/>
</dbReference>
<dbReference type="EMBL" id="JALJXV010000003">
    <property type="protein sequence ID" value="MCP1674596.1"/>
    <property type="molecule type" value="Genomic_DNA"/>
</dbReference>
<dbReference type="InterPro" id="IPR016181">
    <property type="entry name" value="Acyl_CoA_acyltransferase"/>
</dbReference>
<protein>
    <submittedName>
        <fullName evidence="2">RimJ/RimL family protein N-acetyltransferase</fullName>
    </submittedName>
</protein>
<dbReference type="AlphaFoldDB" id="A0AAE3G2I6"/>
<name>A0AAE3G2I6_9GAMM</name>
<evidence type="ECO:0000313" key="3">
    <source>
        <dbReference type="Proteomes" id="UP001205843"/>
    </source>
</evidence>
<accession>A0AAE3G2I6</accession>
<gene>
    <name evidence="2" type="ORF">J2T57_001698</name>
</gene>